<keyword evidence="1" id="KW-0472">Membrane</keyword>
<feature type="transmembrane region" description="Helical" evidence="1">
    <location>
        <begin position="52"/>
        <end position="72"/>
    </location>
</feature>
<evidence type="ECO:0000256" key="1">
    <source>
        <dbReference type="SAM" id="Phobius"/>
    </source>
</evidence>
<dbReference type="Proteomes" id="UP001145109">
    <property type="component" value="Unassembled WGS sequence"/>
</dbReference>
<dbReference type="EMBL" id="JABWDC010000008">
    <property type="protein sequence ID" value="NUN85680.1"/>
    <property type="molecule type" value="Genomic_DNA"/>
</dbReference>
<evidence type="ECO:0000313" key="3">
    <source>
        <dbReference type="EMBL" id="CUO32392.1"/>
    </source>
</evidence>
<dbReference type="Proteomes" id="UP000095727">
    <property type="component" value="Unassembled WGS sequence"/>
</dbReference>
<name>A0A174KIP6_9FIRM</name>
<evidence type="ECO:0000313" key="8">
    <source>
        <dbReference type="EMBL" id="RGU47679.1"/>
    </source>
</evidence>
<dbReference type="Proteomes" id="UP000095362">
    <property type="component" value="Unassembled WGS sequence"/>
</dbReference>
<evidence type="ECO:0000313" key="15">
    <source>
        <dbReference type="Proteomes" id="UP000285693"/>
    </source>
</evidence>
<keyword evidence="13" id="KW-1185">Reference proteome</keyword>
<reference evidence="4" key="5">
    <citation type="submission" date="2022-09" db="EMBL/GenBank/DDBJ databases">
        <title>Draft genome sequence of Coprococcus comes strain 31264.</title>
        <authorList>
            <person name="Atsushi H."/>
            <person name="Moriya O."/>
            <person name="Mitsuo S."/>
        </authorList>
    </citation>
    <scope>NUCLEOTIDE SEQUENCE</scope>
    <source>
        <strain evidence="4">JCM 31264</strain>
    </source>
</reference>
<evidence type="ECO:0000313" key="4">
    <source>
        <dbReference type="EMBL" id="GLG86156.1"/>
    </source>
</evidence>
<dbReference type="EMBL" id="QRXJ01000002">
    <property type="protein sequence ID" value="RGT92456.1"/>
    <property type="molecule type" value="Genomic_DNA"/>
</dbReference>
<dbReference type="EMBL" id="QSOV01000001">
    <property type="protein sequence ID" value="RGJ26474.1"/>
    <property type="molecule type" value="Genomic_DNA"/>
</dbReference>
<dbReference type="EMBL" id="CYZK01000011">
    <property type="protein sequence ID" value="CUO32392.1"/>
    <property type="molecule type" value="Genomic_DNA"/>
</dbReference>
<dbReference type="EMBL" id="QRXY01000001">
    <property type="protein sequence ID" value="RGU47679.1"/>
    <property type="molecule type" value="Genomic_DNA"/>
</dbReference>
<reference evidence="5 16" key="4">
    <citation type="submission" date="2020-07" db="EMBL/GenBank/DDBJ databases">
        <title>Bacterial metabolism rescues the inhibition of intestinal drug absorption by food and drug additives.</title>
        <authorList>
            <person name="Zou L."/>
            <person name="Spanogiannopoulos P."/>
            <person name="Chien H.-C."/>
            <person name="Pieper L.M."/>
            <person name="Cai W."/>
            <person name="Khuri N."/>
            <person name="Pottel J."/>
            <person name="Vora B."/>
            <person name="Ni Z."/>
            <person name="Tsakalozou E."/>
            <person name="Zhang W."/>
            <person name="Shoichet B.K."/>
            <person name="Giacomini K.M."/>
            <person name="Turnbaugh P.J."/>
        </authorList>
    </citation>
    <scope>NUCLEOTIDE SEQUENCE [LARGE SCALE GENOMIC DNA]</scope>
    <source>
        <strain evidence="5 16">F22</strain>
    </source>
</reference>
<dbReference type="EMBL" id="BSCI01000003">
    <property type="protein sequence ID" value="GLG86156.1"/>
    <property type="molecule type" value="Genomic_DNA"/>
</dbReference>
<dbReference type="Proteomes" id="UP000283360">
    <property type="component" value="Unassembled WGS sequence"/>
</dbReference>
<dbReference type="Proteomes" id="UP000285693">
    <property type="component" value="Unassembled WGS sequence"/>
</dbReference>
<dbReference type="STRING" id="410072.ERS852525_00620"/>
<dbReference type="OrthoDB" id="2052373at2"/>
<accession>A0A174KIP6</accession>
<evidence type="ECO:0008006" key="17">
    <source>
        <dbReference type="Google" id="ProtNLM"/>
    </source>
</evidence>
<reference evidence="10 11" key="1">
    <citation type="submission" date="2015-09" db="EMBL/GenBank/DDBJ databases">
        <authorList>
            <consortium name="Pathogen Informatics"/>
        </authorList>
    </citation>
    <scope>NUCLEOTIDE SEQUENCE [LARGE SCALE GENOMIC DNA]</scope>
    <source>
        <strain evidence="3 10">2789STDY5834866</strain>
        <strain evidence="2 11">2789STDY5834962</strain>
    </source>
</reference>
<gene>
    <name evidence="4" type="ORF">comes_07010</name>
    <name evidence="9" type="ORF">DW656_05255</name>
    <name evidence="8" type="ORF">DWW65_00815</name>
    <name evidence="7" type="ORF">DWX03_02230</name>
    <name evidence="6" type="ORF">DXD67_01545</name>
    <name evidence="3" type="ORF">ERS852481_01825</name>
    <name evidence="2" type="ORF">ERS852574_02231</name>
    <name evidence="5" type="ORF">HUU93_03530</name>
</gene>
<dbReference type="Proteomes" id="UP000260655">
    <property type="component" value="Unassembled WGS sequence"/>
</dbReference>
<feature type="transmembrane region" description="Helical" evidence="1">
    <location>
        <begin position="6"/>
        <end position="24"/>
    </location>
</feature>
<evidence type="ECO:0000313" key="6">
    <source>
        <dbReference type="EMBL" id="RGJ26474.1"/>
    </source>
</evidence>
<evidence type="ECO:0000313" key="11">
    <source>
        <dbReference type="Proteomes" id="UP000095727"/>
    </source>
</evidence>
<reference evidence="4" key="6">
    <citation type="submission" date="2022-11" db="EMBL/GenBank/DDBJ databases">
        <title>Draft genome sequence of Coprococcus comes strain 31264.</title>
        <authorList>
            <person name="Hisatomi A."/>
            <person name="Ohkuma M."/>
            <person name="Sakamoto M."/>
        </authorList>
    </citation>
    <scope>NUCLEOTIDE SEQUENCE</scope>
    <source>
        <strain evidence="4">JCM 31264</strain>
    </source>
</reference>
<reference evidence="5 16" key="3">
    <citation type="submission" date="2020-04" db="EMBL/GenBank/DDBJ databases">
        <authorList>
            <person name="Pieper L."/>
        </authorList>
    </citation>
    <scope>NUCLEOTIDE SEQUENCE [LARGE SCALE GENOMIC DNA]</scope>
    <source>
        <strain evidence="5 16">F22</strain>
    </source>
</reference>
<evidence type="ECO:0000313" key="5">
    <source>
        <dbReference type="EMBL" id="NUN85680.1"/>
    </source>
</evidence>
<keyword evidence="1" id="KW-0812">Transmembrane</keyword>
<dbReference type="EMBL" id="QRHO01000004">
    <property type="protein sequence ID" value="RHF84729.1"/>
    <property type="molecule type" value="Genomic_DNA"/>
</dbReference>
<sequence>MNGMEGIFGIIGIGAGLYSLYAWFQLKFKGIINTSILVPKDTNIKKCKDKEAYRAAAGPKLLVLAVVLILYGAEDLYNTYVQSTGKLFWVMLVLVLAVLVWFAWTVKKLNAKYF</sequence>
<evidence type="ECO:0000313" key="13">
    <source>
        <dbReference type="Proteomes" id="UP000283360"/>
    </source>
</evidence>
<evidence type="ECO:0000313" key="9">
    <source>
        <dbReference type="EMBL" id="RHF84729.1"/>
    </source>
</evidence>
<dbReference type="RefSeq" id="WP_022220753.1">
    <property type="nucleotide sequence ID" value="NZ_BSCI01000003.1"/>
</dbReference>
<proteinExistence type="predicted"/>
<organism evidence="7 13">
    <name type="scientific">Coprococcus comes</name>
    <dbReference type="NCBI Taxonomy" id="410072"/>
    <lineage>
        <taxon>Bacteria</taxon>
        <taxon>Bacillati</taxon>
        <taxon>Bacillota</taxon>
        <taxon>Clostridia</taxon>
        <taxon>Lachnospirales</taxon>
        <taxon>Lachnospiraceae</taxon>
        <taxon>Coprococcus</taxon>
    </lineage>
</organism>
<keyword evidence="1" id="KW-1133">Transmembrane helix</keyword>
<feature type="transmembrane region" description="Helical" evidence="1">
    <location>
        <begin position="87"/>
        <end position="106"/>
    </location>
</feature>
<dbReference type="AlphaFoldDB" id="A0A174KIP6"/>
<evidence type="ECO:0000313" key="10">
    <source>
        <dbReference type="Proteomes" id="UP000095362"/>
    </source>
</evidence>
<dbReference type="GeneID" id="92824144"/>
<evidence type="ECO:0000313" key="12">
    <source>
        <dbReference type="Proteomes" id="UP000260655"/>
    </source>
</evidence>
<dbReference type="Proteomes" id="UP000554488">
    <property type="component" value="Unassembled WGS sequence"/>
</dbReference>
<reference evidence="12 13" key="2">
    <citation type="submission" date="2018-08" db="EMBL/GenBank/DDBJ databases">
        <title>A genome reference for cultivated species of the human gut microbiota.</title>
        <authorList>
            <person name="Zou Y."/>
            <person name="Xue W."/>
            <person name="Luo G."/>
        </authorList>
    </citation>
    <scope>NUCLEOTIDE SEQUENCE [LARGE SCALE GENOMIC DNA]</scope>
    <source>
        <strain evidence="8 15">AF16-31</strain>
        <strain evidence="7 13">AF18-12LB</strain>
        <strain evidence="9 14">AM23-3</strain>
        <strain evidence="6 12">TM07-19</strain>
    </source>
</reference>
<evidence type="ECO:0000313" key="14">
    <source>
        <dbReference type="Proteomes" id="UP000284579"/>
    </source>
</evidence>
<evidence type="ECO:0000313" key="16">
    <source>
        <dbReference type="Proteomes" id="UP000554488"/>
    </source>
</evidence>
<dbReference type="PaxDb" id="410072-ERS852525_00620"/>
<dbReference type="EMBL" id="CYXR01000016">
    <property type="protein sequence ID" value="CUN02649.1"/>
    <property type="molecule type" value="Genomic_DNA"/>
</dbReference>
<dbReference type="Proteomes" id="UP000284579">
    <property type="component" value="Unassembled WGS sequence"/>
</dbReference>
<protein>
    <recommendedName>
        <fullName evidence="17">DUF3784 domain-containing protein</fullName>
    </recommendedName>
</protein>
<evidence type="ECO:0000313" key="7">
    <source>
        <dbReference type="EMBL" id="RGT92456.1"/>
    </source>
</evidence>
<evidence type="ECO:0000313" key="2">
    <source>
        <dbReference type="EMBL" id="CUN02649.1"/>
    </source>
</evidence>